<sequence>MAKEGELMQFVRGLKINEVVELPNNVYDSIMNATRYRARRKHNIVIERVGDINYEKGTFKIKRVE</sequence>
<dbReference type="RefSeq" id="WP_025076516.1">
    <property type="nucleotide sequence ID" value="NZ_FQVD01000041.1"/>
</dbReference>
<dbReference type="STRING" id="871325.SAMN05444349_14128"/>
<dbReference type="Proteomes" id="UP000184436">
    <property type="component" value="Unassembled WGS sequence"/>
</dbReference>
<protein>
    <submittedName>
        <fullName evidence="1">Uncharacterized protein</fullName>
    </submittedName>
</protein>
<name>A0A1M5F6T9_9BACE</name>
<dbReference type="EMBL" id="FQVD01000041">
    <property type="protein sequence ID" value="SHF86772.1"/>
    <property type="molecule type" value="Genomic_DNA"/>
</dbReference>
<accession>A0A1M5F6T9</accession>
<proteinExistence type="predicted"/>
<evidence type="ECO:0000313" key="2">
    <source>
        <dbReference type="Proteomes" id="UP000184436"/>
    </source>
</evidence>
<reference evidence="1 2" key="1">
    <citation type="submission" date="2016-11" db="EMBL/GenBank/DDBJ databases">
        <authorList>
            <person name="Jaros S."/>
            <person name="Januszkiewicz K."/>
            <person name="Wedrychowicz H."/>
        </authorList>
    </citation>
    <scope>NUCLEOTIDE SEQUENCE [LARGE SCALE GENOMIC DNA]</scope>
    <source>
        <strain evidence="1 2">DSM 26883</strain>
    </source>
</reference>
<dbReference type="AlphaFoldDB" id="A0A1M5F6T9"/>
<evidence type="ECO:0000313" key="1">
    <source>
        <dbReference type="EMBL" id="SHF86772.1"/>
    </source>
</evidence>
<organism evidence="1 2">
    <name type="scientific">Bacteroides faecichinchillae</name>
    <dbReference type="NCBI Taxonomy" id="871325"/>
    <lineage>
        <taxon>Bacteria</taxon>
        <taxon>Pseudomonadati</taxon>
        <taxon>Bacteroidota</taxon>
        <taxon>Bacteroidia</taxon>
        <taxon>Bacteroidales</taxon>
        <taxon>Bacteroidaceae</taxon>
        <taxon>Bacteroides</taxon>
    </lineage>
</organism>
<gene>
    <name evidence="1" type="ORF">SAMN05444349_14128</name>
</gene>
<keyword evidence="2" id="KW-1185">Reference proteome</keyword>